<dbReference type="Gene3D" id="1.10.101.10">
    <property type="entry name" value="PGBD-like superfamily/PGBD"/>
    <property type="match status" value="2"/>
</dbReference>
<name>K2HPH1_9RHOB</name>
<keyword evidence="4" id="KW-1185">Reference proteome</keyword>
<organism evidence="3 4">
    <name type="scientific">Oceaniovalibus guishaninsula JLT2003</name>
    <dbReference type="NCBI Taxonomy" id="1231392"/>
    <lineage>
        <taxon>Bacteria</taxon>
        <taxon>Pseudomonadati</taxon>
        <taxon>Pseudomonadota</taxon>
        <taxon>Alphaproteobacteria</taxon>
        <taxon>Rhodobacterales</taxon>
        <taxon>Roseobacteraceae</taxon>
        <taxon>Oceaniovalibus</taxon>
    </lineage>
</organism>
<dbReference type="eggNOG" id="COG4249">
    <property type="taxonomic scope" value="Bacteria"/>
</dbReference>
<evidence type="ECO:0000256" key="1">
    <source>
        <dbReference type="SAM" id="SignalP"/>
    </source>
</evidence>
<feature type="signal peptide" evidence="1">
    <location>
        <begin position="1"/>
        <end position="19"/>
    </location>
</feature>
<dbReference type="SUPFAM" id="SSF47090">
    <property type="entry name" value="PGBD-like"/>
    <property type="match status" value="2"/>
</dbReference>
<keyword evidence="1" id="KW-0732">Signal</keyword>
<dbReference type="STRING" id="1231392.OCGS_1142"/>
<comment type="caution">
    <text evidence="3">The sequence shown here is derived from an EMBL/GenBank/DDBJ whole genome shotgun (WGS) entry which is preliminary data.</text>
</comment>
<sequence length="536" mass="57382">MRIIGMMLAAGLATGAAQADEVALLLGNAQYDDGMLVEDAGRVADAGDALDAAGVDVVRLTDGDRRDVVQALRRAEAMAGDADALVIALAGRFVHAGTETWFLPVDAEPETLADMLEDGLPLSIPLALLARHTGRALLVLSPGGVDGAEGLLMPGLGDLEIPQGVGVIVGPPKAAARLLRDTLAVPDASFADAVADDRALTGQGFLPRGASLLTGDAGAASPSRDDAERLAWALAGQRDDADGYRAYLDRYPSGPEAAEARRRLDAISDEPNRAERLAEEALALSADRRRAIQRNLSLLGYDTRGIDGIFGQGTRSALRDWQADQDRAVTGYLDAAQIDRLDAQATRRAAELDAEERAAREEMRRKDDAWWQETGAGNTVEGLRAYLQRYPEGEHAATAQKRLTALTGAETGRREADAWARAQDKGDAAAYRAYLDAFPQGPHADEARAALDRDAARDAARQAEVALNLNPVMKRAAEERLKALGYEPGKVDGEFDRDTRRAIRRYQEAAGQPVTGFLDQGVVVRLLADSLRDLLR</sequence>
<feature type="domain" description="Peptidoglycan binding-like" evidence="2">
    <location>
        <begin position="287"/>
        <end position="341"/>
    </location>
</feature>
<gene>
    <name evidence="3" type="ORF">OCGS_1142</name>
</gene>
<dbReference type="InterPro" id="IPR002477">
    <property type="entry name" value="Peptidoglycan-bd-like"/>
</dbReference>
<feature type="domain" description="Peptidoglycan binding-like" evidence="2">
    <location>
        <begin position="476"/>
        <end position="523"/>
    </location>
</feature>
<proteinExistence type="predicted"/>
<evidence type="ECO:0000259" key="2">
    <source>
        <dbReference type="Pfam" id="PF01471"/>
    </source>
</evidence>
<accession>K2HPH1</accession>
<evidence type="ECO:0000313" key="3">
    <source>
        <dbReference type="EMBL" id="EKE44759.1"/>
    </source>
</evidence>
<dbReference type="InterPro" id="IPR036366">
    <property type="entry name" value="PGBDSf"/>
</dbReference>
<evidence type="ECO:0000313" key="4">
    <source>
        <dbReference type="Proteomes" id="UP000006765"/>
    </source>
</evidence>
<feature type="chain" id="PRO_5003858644" evidence="1">
    <location>
        <begin position="20"/>
        <end position="536"/>
    </location>
</feature>
<protein>
    <submittedName>
        <fullName evidence="3">Peptidoglycan-binding domain 1</fullName>
    </submittedName>
</protein>
<dbReference type="RefSeq" id="WP_007426294.1">
    <property type="nucleotide sequence ID" value="NZ_AMGO01000020.1"/>
</dbReference>
<dbReference type="Proteomes" id="UP000006765">
    <property type="component" value="Unassembled WGS sequence"/>
</dbReference>
<dbReference type="eggNOG" id="COG3409">
    <property type="taxonomic scope" value="Bacteria"/>
</dbReference>
<reference evidence="3 4" key="1">
    <citation type="journal article" date="2012" name="J. Bacteriol.">
        <title>Draft Genome Sequence of Oceaniovalibus guishaninsula JLT2003T.</title>
        <authorList>
            <person name="Tang K."/>
            <person name="Liu K."/>
            <person name="Jiao N."/>
        </authorList>
    </citation>
    <scope>NUCLEOTIDE SEQUENCE [LARGE SCALE GENOMIC DNA]</scope>
    <source>
        <strain evidence="3 4">JLT2003</strain>
    </source>
</reference>
<dbReference type="AlphaFoldDB" id="K2HPH1"/>
<dbReference type="Pfam" id="PF01471">
    <property type="entry name" value="PG_binding_1"/>
    <property type="match status" value="2"/>
</dbReference>
<dbReference type="Gene3D" id="3.40.50.1460">
    <property type="match status" value="1"/>
</dbReference>
<dbReference type="OrthoDB" id="8092964at2"/>
<dbReference type="InterPro" id="IPR036365">
    <property type="entry name" value="PGBD-like_sf"/>
</dbReference>
<dbReference type="EMBL" id="AMGO01000020">
    <property type="protein sequence ID" value="EKE44759.1"/>
    <property type="molecule type" value="Genomic_DNA"/>
</dbReference>